<dbReference type="InterPro" id="IPR036390">
    <property type="entry name" value="WH_DNA-bd_sf"/>
</dbReference>
<dbReference type="SMART" id="SM00420">
    <property type="entry name" value="HTH_DEOR"/>
    <property type="match status" value="1"/>
</dbReference>
<sequence>MKNRRNQIEEFINENGAVSFSLLKTAFPTVSEMTLRNDLKALDEMRLIVRVHGGAKSVDRIIGTDDLLNKRFCRNVEKKRCIAEKAANLIYPSTSIFLDSGSTVTELARKFPDEPHLVFTSGIHCAIELAKLSKVQIFMPGGKINPSSMSISGSDSCEKIREMNYDIAFLGTTGYMKTTGFNCGALEESSLKRAVISRAETTVLLMDSSKVEISNTFSFANVQDIDILISDDELDPQIAEYFRNNNIKVL</sequence>
<dbReference type="Pfam" id="PF00455">
    <property type="entry name" value="DeoRC"/>
    <property type="match status" value="1"/>
</dbReference>
<protein>
    <submittedName>
        <fullName evidence="4">Transcriptional regulator of sugar metabolism</fullName>
    </submittedName>
</protein>
<dbReference type="RefSeq" id="WP_014271278.1">
    <property type="nucleotide sequence ID" value="NC_016633.1"/>
</dbReference>
<evidence type="ECO:0000313" key="4">
    <source>
        <dbReference type="EMBL" id="AEV30438.1"/>
    </source>
</evidence>
<dbReference type="STRING" id="158190.SpiGrapes_2678"/>
<keyword evidence="2" id="KW-0804">Transcription</keyword>
<dbReference type="PROSITE" id="PS51000">
    <property type="entry name" value="HTH_DEOR_2"/>
    <property type="match status" value="1"/>
</dbReference>
<evidence type="ECO:0000256" key="2">
    <source>
        <dbReference type="ARBA" id="ARBA00023163"/>
    </source>
</evidence>
<dbReference type="KEGG" id="sgp:SpiGrapes_2678"/>
<reference evidence="4 5" key="1">
    <citation type="submission" date="2011-11" db="EMBL/GenBank/DDBJ databases">
        <title>Complete sequence of Spirochaeta sp. grapes.</title>
        <authorList>
            <consortium name="US DOE Joint Genome Institute"/>
            <person name="Lucas S."/>
            <person name="Han J."/>
            <person name="Lapidus A."/>
            <person name="Cheng J.-F."/>
            <person name="Goodwin L."/>
            <person name="Pitluck S."/>
            <person name="Peters L."/>
            <person name="Ovchinnikova G."/>
            <person name="Munk A.C."/>
            <person name="Detter J.C."/>
            <person name="Han C."/>
            <person name="Tapia R."/>
            <person name="Land M."/>
            <person name="Hauser L."/>
            <person name="Kyrpides N."/>
            <person name="Ivanova N."/>
            <person name="Pagani I."/>
            <person name="Ritalahtilisa K."/>
            <person name="Loeffler F."/>
            <person name="Woyke T."/>
        </authorList>
    </citation>
    <scope>NUCLEOTIDE SEQUENCE [LARGE SCALE GENOMIC DNA]</scope>
    <source>
        <strain evidence="5">ATCC BAA-1885 / DSM 22778 / Grapes</strain>
    </source>
</reference>
<dbReference type="Pfam" id="PF08220">
    <property type="entry name" value="HTH_DeoR"/>
    <property type="match status" value="1"/>
</dbReference>
<organism evidence="4 5">
    <name type="scientific">Sphaerochaeta pleomorpha (strain ATCC BAA-1885 / DSM 22778 / Grapes)</name>
    <dbReference type="NCBI Taxonomy" id="158190"/>
    <lineage>
        <taxon>Bacteria</taxon>
        <taxon>Pseudomonadati</taxon>
        <taxon>Spirochaetota</taxon>
        <taxon>Spirochaetia</taxon>
        <taxon>Spirochaetales</taxon>
        <taxon>Sphaerochaetaceae</taxon>
        <taxon>Sphaerochaeta</taxon>
    </lineage>
</organism>
<evidence type="ECO:0000259" key="3">
    <source>
        <dbReference type="PROSITE" id="PS51000"/>
    </source>
</evidence>
<dbReference type="eggNOG" id="COG1349">
    <property type="taxonomic scope" value="Bacteria"/>
</dbReference>
<dbReference type="InterPro" id="IPR001034">
    <property type="entry name" value="DeoR_HTH"/>
</dbReference>
<keyword evidence="5" id="KW-1185">Reference proteome</keyword>
<dbReference type="EMBL" id="CP003155">
    <property type="protein sequence ID" value="AEV30438.1"/>
    <property type="molecule type" value="Genomic_DNA"/>
</dbReference>
<dbReference type="InterPro" id="IPR014036">
    <property type="entry name" value="DeoR-like_C"/>
</dbReference>
<dbReference type="AlphaFoldDB" id="G8QVC3"/>
<feature type="domain" description="HTH deoR-type" evidence="3">
    <location>
        <begin position="1"/>
        <end position="57"/>
    </location>
</feature>
<dbReference type="InterPro" id="IPR037171">
    <property type="entry name" value="NagB/RpiA_transferase-like"/>
</dbReference>
<name>G8QVC3_SPHPG</name>
<accession>G8QVC3</accession>
<dbReference type="SUPFAM" id="SSF46785">
    <property type="entry name" value="Winged helix' DNA-binding domain"/>
    <property type="match status" value="1"/>
</dbReference>
<dbReference type="SUPFAM" id="SSF100950">
    <property type="entry name" value="NagB/RpiA/CoA transferase-like"/>
    <property type="match status" value="1"/>
</dbReference>
<dbReference type="GO" id="GO:0003700">
    <property type="term" value="F:DNA-binding transcription factor activity"/>
    <property type="evidence" value="ECO:0007669"/>
    <property type="project" value="InterPro"/>
</dbReference>
<dbReference type="PANTHER" id="PTHR30363">
    <property type="entry name" value="HTH-TYPE TRANSCRIPTIONAL REGULATOR SRLR-RELATED"/>
    <property type="match status" value="1"/>
</dbReference>
<dbReference type="Proteomes" id="UP000005632">
    <property type="component" value="Chromosome"/>
</dbReference>
<dbReference type="SMART" id="SM01134">
    <property type="entry name" value="DeoRC"/>
    <property type="match status" value="1"/>
</dbReference>
<evidence type="ECO:0000256" key="1">
    <source>
        <dbReference type="ARBA" id="ARBA00023015"/>
    </source>
</evidence>
<dbReference type="InterPro" id="IPR050313">
    <property type="entry name" value="Carb_Metab_HTH_regulators"/>
</dbReference>
<evidence type="ECO:0000313" key="5">
    <source>
        <dbReference type="Proteomes" id="UP000005632"/>
    </source>
</evidence>
<gene>
    <name evidence="4" type="ordered locus">SpiGrapes_2678</name>
</gene>
<dbReference type="PANTHER" id="PTHR30363:SF46">
    <property type="entry name" value="LYSR FAMILY TRANSCRIPTIONAL REGULATOR"/>
    <property type="match status" value="1"/>
</dbReference>
<proteinExistence type="predicted"/>
<dbReference type="Gene3D" id="3.40.50.1360">
    <property type="match status" value="1"/>
</dbReference>
<keyword evidence="1" id="KW-0805">Transcription regulation</keyword>
<dbReference type="HOGENOM" id="CLU_060699_1_4_12"/>